<dbReference type="Proteomes" id="UP001212421">
    <property type="component" value="Chromosome"/>
</dbReference>
<organism evidence="2 3">
    <name type="scientific">Cryobacterium breve</name>
    <dbReference type="NCBI Taxonomy" id="1259258"/>
    <lineage>
        <taxon>Bacteria</taxon>
        <taxon>Bacillati</taxon>
        <taxon>Actinomycetota</taxon>
        <taxon>Actinomycetes</taxon>
        <taxon>Micrococcales</taxon>
        <taxon>Microbacteriaceae</taxon>
        <taxon>Cryobacterium</taxon>
    </lineage>
</organism>
<reference evidence="2 3" key="1">
    <citation type="submission" date="2021-05" db="EMBL/GenBank/DDBJ databases">
        <authorList>
            <person name="Kumar R."/>
            <person name="Kumar A."/>
            <person name="Mukhia S."/>
        </authorList>
    </citation>
    <scope>NUCLEOTIDE SEQUENCE [LARGE SCALE GENOMIC DNA]</scope>
    <source>
        <strain evidence="2 3">ERMR7:08</strain>
    </source>
</reference>
<dbReference type="PANTHER" id="PTHR22916">
    <property type="entry name" value="GLYCOSYLTRANSFERASE"/>
    <property type="match status" value="1"/>
</dbReference>
<keyword evidence="2" id="KW-0808">Transferase</keyword>
<dbReference type="InterPro" id="IPR029044">
    <property type="entry name" value="Nucleotide-diphossugar_trans"/>
</dbReference>
<dbReference type="GO" id="GO:0016757">
    <property type="term" value="F:glycosyltransferase activity"/>
    <property type="evidence" value="ECO:0007669"/>
    <property type="project" value="UniProtKB-KW"/>
</dbReference>
<dbReference type="Gene3D" id="3.90.550.10">
    <property type="entry name" value="Spore Coat Polysaccharide Biosynthesis Protein SpsA, Chain A"/>
    <property type="match status" value="1"/>
</dbReference>
<dbReference type="RefSeq" id="WP_281534069.1">
    <property type="nucleotide sequence ID" value="NZ_CP075584.1"/>
</dbReference>
<keyword evidence="3" id="KW-1185">Reference proteome</keyword>
<evidence type="ECO:0000313" key="2">
    <source>
        <dbReference type="EMBL" id="WBM79485.1"/>
    </source>
</evidence>
<dbReference type="PANTHER" id="PTHR22916:SF3">
    <property type="entry name" value="UDP-GLCNAC:BETAGAL BETA-1,3-N-ACETYLGLUCOSAMINYLTRANSFERASE-LIKE PROTEIN 1"/>
    <property type="match status" value="1"/>
</dbReference>
<dbReference type="EC" id="2.4.-.-" evidence="2"/>
<proteinExistence type="predicted"/>
<evidence type="ECO:0000259" key="1">
    <source>
        <dbReference type="Pfam" id="PF00535"/>
    </source>
</evidence>
<dbReference type="EMBL" id="CP075584">
    <property type="protein sequence ID" value="WBM79485.1"/>
    <property type="molecule type" value="Genomic_DNA"/>
</dbReference>
<feature type="domain" description="Glycosyltransferase 2-like" evidence="1">
    <location>
        <begin position="8"/>
        <end position="138"/>
    </location>
</feature>
<sequence>MSSSLSVSVALCTFNGSAFIEEQLVSVLEQSEPPAEIVVSDDSSNDSTLAVVSRVFGDWRTRHPGVPLELKILRNPVGLGVVANFEQALGACTGDLLALCDQDDRWHPRRLERMAREFERRPSLTLLHSDARLIDGDGQPLGLTLFQTLGVTDAVKRVEHGGRAFEPAAATQHRHRGHDNAPA</sequence>
<evidence type="ECO:0000313" key="3">
    <source>
        <dbReference type="Proteomes" id="UP001212421"/>
    </source>
</evidence>
<gene>
    <name evidence="2" type="ORF">KIV56_14255</name>
</gene>
<keyword evidence="2" id="KW-0328">Glycosyltransferase</keyword>
<dbReference type="InterPro" id="IPR001173">
    <property type="entry name" value="Glyco_trans_2-like"/>
</dbReference>
<name>A0ABY7NAH1_9MICO</name>
<dbReference type="Pfam" id="PF00535">
    <property type="entry name" value="Glycos_transf_2"/>
    <property type="match status" value="1"/>
</dbReference>
<protein>
    <submittedName>
        <fullName evidence="2">Glycosyltransferase</fullName>
        <ecNumber evidence="2">2.4.-.-</ecNumber>
    </submittedName>
</protein>
<dbReference type="SUPFAM" id="SSF53448">
    <property type="entry name" value="Nucleotide-diphospho-sugar transferases"/>
    <property type="match status" value="1"/>
</dbReference>
<accession>A0ABY7NAH1</accession>